<dbReference type="Proteomes" id="UP000256869">
    <property type="component" value="Unassembled WGS sequence"/>
</dbReference>
<accession>A0A3D9IXF1</accession>
<comment type="caution">
    <text evidence="1">The sequence shown here is derived from an EMBL/GenBank/DDBJ whole genome shotgun (WGS) entry which is preliminary data.</text>
</comment>
<name>A0A3D9IXF1_9BACL</name>
<protein>
    <submittedName>
        <fullName evidence="1">Uncharacterized protein</fullName>
    </submittedName>
</protein>
<organism evidence="1 2">
    <name type="scientific">Cohnella lupini</name>
    <dbReference type="NCBI Taxonomy" id="1294267"/>
    <lineage>
        <taxon>Bacteria</taxon>
        <taxon>Bacillati</taxon>
        <taxon>Bacillota</taxon>
        <taxon>Bacilli</taxon>
        <taxon>Bacillales</taxon>
        <taxon>Paenibacillaceae</taxon>
        <taxon>Cohnella</taxon>
    </lineage>
</organism>
<evidence type="ECO:0000313" key="1">
    <source>
        <dbReference type="EMBL" id="RED66189.1"/>
    </source>
</evidence>
<evidence type="ECO:0000313" key="2">
    <source>
        <dbReference type="Proteomes" id="UP000256869"/>
    </source>
</evidence>
<dbReference type="EMBL" id="QRDY01000001">
    <property type="protein sequence ID" value="RED66189.1"/>
    <property type="molecule type" value="Genomic_DNA"/>
</dbReference>
<sequence>MLFFIIILIAGLAGIIGNQYSGNKRMESIQRSLDDINQKLRDLNPPSNNVIDIGTKLKKDD</sequence>
<gene>
    <name evidence="1" type="ORF">DFP95_101687</name>
</gene>
<proteinExistence type="predicted"/>
<dbReference type="AlphaFoldDB" id="A0A3D9IXF1"/>
<reference evidence="1 2" key="1">
    <citation type="submission" date="2018-07" db="EMBL/GenBank/DDBJ databases">
        <title>Genomic Encyclopedia of Type Strains, Phase III (KMG-III): the genomes of soil and plant-associated and newly described type strains.</title>
        <authorList>
            <person name="Whitman W."/>
        </authorList>
    </citation>
    <scope>NUCLEOTIDE SEQUENCE [LARGE SCALE GENOMIC DNA]</scope>
    <source>
        <strain evidence="1 2">CECT 8236</strain>
    </source>
</reference>
<keyword evidence="2" id="KW-1185">Reference proteome</keyword>